<dbReference type="EMBL" id="FMJD01000005">
    <property type="protein sequence ID" value="SCM74573.1"/>
    <property type="molecule type" value="Genomic_DNA"/>
</dbReference>
<gene>
    <name evidence="1" type="ORF">KL86PLE_130268</name>
</gene>
<protein>
    <submittedName>
        <fullName evidence="1">Uncharacterized protein</fullName>
    </submittedName>
</protein>
<sequence length="38" mass="4379">MMTFPVYVLSEVFCLASPFSEDVIMLSQLIKKQIKLQT</sequence>
<proteinExistence type="predicted"/>
<organism evidence="1">
    <name type="scientific">uncultured Pleomorphomonas sp</name>
    <dbReference type="NCBI Taxonomy" id="442121"/>
    <lineage>
        <taxon>Bacteria</taxon>
        <taxon>Pseudomonadati</taxon>
        <taxon>Pseudomonadota</taxon>
        <taxon>Alphaproteobacteria</taxon>
        <taxon>Hyphomicrobiales</taxon>
        <taxon>Pleomorphomonadaceae</taxon>
        <taxon>Pleomorphomonas</taxon>
        <taxon>environmental samples</taxon>
    </lineage>
</organism>
<name>A0A212LAI2_9HYPH</name>
<reference evidence="1" key="1">
    <citation type="submission" date="2016-08" db="EMBL/GenBank/DDBJ databases">
        <authorList>
            <person name="Seilhamer J.J."/>
        </authorList>
    </citation>
    <scope>NUCLEOTIDE SEQUENCE</scope>
    <source>
        <strain evidence="1">86</strain>
    </source>
</reference>
<evidence type="ECO:0000313" key="1">
    <source>
        <dbReference type="EMBL" id="SCM74573.1"/>
    </source>
</evidence>
<dbReference type="AlphaFoldDB" id="A0A212LAI2"/>
<accession>A0A212LAI2</accession>